<dbReference type="PANTHER" id="PTHR47987:SF37">
    <property type="entry name" value="PROTEIN KINASE DOMAIN-CONTAINING PROTEIN"/>
    <property type="match status" value="1"/>
</dbReference>
<feature type="domain" description="Protein kinase" evidence="1">
    <location>
        <begin position="1"/>
        <end position="182"/>
    </location>
</feature>
<dbReference type="PROSITE" id="PS50011">
    <property type="entry name" value="PROTEIN_KINASE_DOM"/>
    <property type="match status" value="1"/>
</dbReference>
<accession>A0AAD6KD75</accession>
<proteinExistence type="predicted"/>
<dbReference type="InterPro" id="IPR011009">
    <property type="entry name" value="Kinase-like_dom_sf"/>
</dbReference>
<evidence type="ECO:0000313" key="3">
    <source>
        <dbReference type="Proteomes" id="UP001162972"/>
    </source>
</evidence>
<name>A0AAD6KD75_9ROSI</name>
<evidence type="ECO:0000313" key="2">
    <source>
        <dbReference type="EMBL" id="KAJ6421389.1"/>
    </source>
</evidence>
<dbReference type="InterPro" id="IPR001245">
    <property type="entry name" value="Ser-Thr/Tyr_kinase_cat_dom"/>
</dbReference>
<dbReference type="GO" id="GO:0005524">
    <property type="term" value="F:ATP binding"/>
    <property type="evidence" value="ECO:0007669"/>
    <property type="project" value="InterPro"/>
</dbReference>
<keyword evidence="3" id="KW-1185">Reference proteome</keyword>
<protein>
    <recommendedName>
        <fullName evidence="1">Protein kinase domain-containing protein</fullName>
    </recommendedName>
</protein>
<sequence length="182" mass="20469">MVEWLIAPVLNSSPPLCELSRVQIPLSPFLGKSIYFKSLANPQSFICKAEILGTISSFGGKGQYILDFQPSRVGYGFCQTDEELANHFLRLKLLGGYEQDVSLIEEANVFLFLFSISWVVARMRFLGVPPAVLSYLAPEYFQHGKISDKTDVYAFGVVLLELITGRKPFEARRPSREENLVL</sequence>
<gene>
    <name evidence="2" type="ORF">OIU84_028708</name>
</gene>
<evidence type="ECO:0000259" key="1">
    <source>
        <dbReference type="PROSITE" id="PS50011"/>
    </source>
</evidence>
<dbReference type="InterPro" id="IPR000719">
    <property type="entry name" value="Prot_kinase_dom"/>
</dbReference>
<dbReference type="Proteomes" id="UP001162972">
    <property type="component" value="Chromosome 17"/>
</dbReference>
<dbReference type="Gene3D" id="1.10.510.10">
    <property type="entry name" value="Transferase(Phosphotransferase) domain 1"/>
    <property type="match status" value="1"/>
</dbReference>
<dbReference type="InterPro" id="IPR046958">
    <property type="entry name" value="RBK1/2/STUNTED"/>
</dbReference>
<dbReference type="EMBL" id="JAPFFJ010000008">
    <property type="protein sequence ID" value="KAJ6421389.1"/>
    <property type="molecule type" value="Genomic_DNA"/>
</dbReference>
<dbReference type="SUPFAM" id="SSF56112">
    <property type="entry name" value="Protein kinase-like (PK-like)"/>
    <property type="match status" value="1"/>
</dbReference>
<dbReference type="Pfam" id="PF07714">
    <property type="entry name" value="PK_Tyr_Ser-Thr"/>
    <property type="match status" value="1"/>
</dbReference>
<dbReference type="AlphaFoldDB" id="A0AAD6KD75"/>
<reference evidence="2 3" key="1">
    <citation type="journal article" date="2023" name="Int. J. Mol. Sci.">
        <title>De Novo Assembly and Annotation of 11 Diverse Shrub Willow (Salix) Genomes Reveals Novel Gene Organization in Sex-Linked Regions.</title>
        <authorList>
            <person name="Hyden B."/>
            <person name="Feng K."/>
            <person name="Yates T.B."/>
            <person name="Jawdy S."/>
            <person name="Cereghino C."/>
            <person name="Smart L.B."/>
            <person name="Muchero W."/>
        </authorList>
    </citation>
    <scope>NUCLEOTIDE SEQUENCE [LARGE SCALE GENOMIC DNA]</scope>
    <source>
        <tissue evidence="2">Shoot tip</tissue>
    </source>
</reference>
<comment type="caution">
    <text evidence="2">The sequence shown here is derived from an EMBL/GenBank/DDBJ whole genome shotgun (WGS) entry which is preliminary data.</text>
</comment>
<dbReference type="PANTHER" id="PTHR47987">
    <property type="entry name" value="OS08G0249100 PROTEIN"/>
    <property type="match status" value="1"/>
</dbReference>
<dbReference type="GO" id="GO:0004672">
    <property type="term" value="F:protein kinase activity"/>
    <property type="evidence" value="ECO:0007669"/>
    <property type="project" value="InterPro"/>
</dbReference>
<organism evidence="2 3">
    <name type="scientific">Salix udensis</name>
    <dbReference type="NCBI Taxonomy" id="889485"/>
    <lineage>
        <taxon>Eukaryota</taxon>
        <taxon>Viridiplantae</taxon>
        <taxon>Streptophyta</taxon>
        <taxon>Embryophyta</taxon>
        <taxon>Tracheophyta</taxon>
        <taxon>Spermatophyta</taxon>
        <taxon>Magnoliopsida</taxon>
        <taxon>eudicotyledons</taxon>
        <taxon>Gunneridae</taxon>
        <taxon>Pentapetalae</taxon>
        <taxon>rosids</taxon>
        <taxon>fabids</taxon>
        <taxon>Malpighiales</taxon>
        <taxon>Salicaceae</taxon>
        <taxon>Saliceae</taxon>
        <taxon>Salix</taxon>
    </lineage>
</organism>